<dbReference type="EMBL" id="JAHQIW010007074">
    <property type="protein sequence ID" value="KAJ1371996.1"/>
    <property type="molecule type" value="Genomic_DNA"/>
</dbReference>
<evidence type="ECO:0000313" key="2">
    <source>
        <dbReference type="Proteomes" id="UP001196413"/>
    </source>
</evidence>
<comment type="caution">
    <text evidence="1">The sequence shown here is derived from an EMBL/GenBank/DDBJ whole genome shotgun (WGS) entry which is preliminary data.</text>
</comment>
<dbReference type="AlphaFoldDB" id="A0AAD5R9S7"/>
<gene>
    <name evidence="1" type="ORF">KIN20_034050</name>
</gene>
<organism evidence="1 2">
    <name type="scientific">Parelaphostrongylus tenuis</name>
    <name type="common">Meningeal worm</name>
    <dbReference type="NCBI Taxonomy" id="148309"/>
    <lineage>
        <taxon>Eukaryota</taxon>
        <taxon>Metazoa</taxon>
        <taxon>Ecdysozoa</taxon>
        <taxon>Nematoda</taxon>
        <taxon>Chromadorea</taxon>
        <taxon>Rhabditida</taxon>
        <taxon>Rhabditina</taxon>
        <taxon>Rhabditomorpha</taxon>
        <taxon>Strongyloidea</taxon>
        <taxon>Metastrongylidae</taxon>
        <taxon>Parelaphostrongylus</taxon>
    </lineage>
</organism>
<evidence type="ECO:0000313" key="1">
    <source>
        <dbReference type="EMBL" id="KAJ1371996.1"/>
    </source>
</evidence>
<name>A0AAD5R9S7_PARTN</name>
<accession>A0AAD5R9S7</accession>
<sequence>MLGLFIPQNLLHKKGLIAGRPQSERNPPLSLKNLMVNQTKTLLLTVGEKWGMELGSTGSVANMTTTRHRRHNIVVTLFIHYSPQ</sequence>
<dbReference type="Proteomes" id="UP001196413">
    <property type="component" value="Unassembled WGS sequence"/>
</dbReference>
<reference evidence="1" key="1">
    <citation type="submission" date="2021-06" db="EMBL/GenBank/DDBJ databases">
        <title>Parelaphostrongylus tenuis whole genome reference sequence.</title>
        <authorList>
            <person name="Garwood T.J."/>
            <person name="Larsen P.A."/>
            <person name="Fountain-Jones N.M."/>
            <person name="Garbe J.R."/>
            <person name="Macchietto M.G."/>
            <person name="Kania S.A."/>
            <person name="Gerhold R.W."/>
            <person name="Richards J.E."/>
            <person name="Wolf T.M."/>
        </authorList>
    </citation>
    <scope>NUCLEOTIDE SEQUENCE</scope>
    <source>
        <strain evidence="1">MNPRO001-30</strain>
        <tissue evidence="1">Meninges</tissue>
    </source>
</reference>
<keyword evidence="2" id="KW-1185">Reference proteome</keyword>
<proteinExistence type="predicted"/>
<protein>
    <submittedName>
        <fullName evidence="1">Uncharacterized protein</fullName>
    </submittedName>
</protein>